<evidence type="ECO:0000256" key="7">
    <source>
        <dbReference type="SAM" id="Phobius"/>
    </source>
</evidence>
<dbReference type="CDD" id="cd16380">
    <property type="entry name" value="YitT_C"/>
    <property type="match status" value="1"/>
</dbReference>
<comment type="subcellular location">
    <subcellularLocation>
        <location evidence="1">Cell membrane</location>
        <topology evidence="1">Multi-pass membrane protein</topology>
    </subcellularLocation>
</comment>
<dbReference type="PANTHER" id="PTHR33545:SF10">
    <property type="entry name" value="UPF0750 MEMBRANE PROTEIN YPJC"/>
    <property type="match status" value="1"/>
</dbReference>
<keyword evidence="10" id="KW-1185">Reference proteome</keyword>
<keyword evidence="2" id="KW-1003">Cell membrane</keyword>
<evidence type="ECO:0000256" key="5">
    <source>
        <dbReference type="ARBA" id="ARBA00023136"/>
    </source>
</evidence>
<keyword evidence="3 7" id="KW-0812">Transmembrane</keyword>
<accession>A0A4U0FIN3</accession>
<feature type="transmembrane region" description="Helical" evidence="7">
    <location>
        <begin position="73"/>
        <end position="93"/>
    </location>
</feature>
<dbReference type="Pfam" id="PF02588">
    <property type="entry name" value="YitT_membrane"/>
    <property type="match status" value="1"/>
</dbReference>
<dbReference type="InterPro" id="IPR015867">
    <property type="entry name" value="N-reg_PII/ATP_PRibTrfase_C"/>
</dbReference>
<dbReference type="Gene3D" id="3.30.70.120">
    <property type="match status" value="1"/>
</dbReference>
<evidence type="ECO:0000259" key="8">
    <source>
        <dbReference type="Pfam" id="PF10035"/>
    </source>
</evidence>
<keyword evidence="4 7" id="KW-1133">Transmembrane helix</keyword>
<dbReference type="EMBL" id="SUPK01000001">
    <property type="protein sequence ID" value="TJY44324.1"/>
    <property type="molecule type" value="Genomic_DNA"/>
</dbReference>
<dbReference type="PIRSF" id="PIRSF006483">
    <property type="entry name" value="Membrane_protein_YitT"/>
    <property type="match status" value="1"/>
</dbReference>
<organism evidence="9 10">
    <name type="scientific">Cohnella pontilimi</name>
    <dbReference type="NCBI Taxonomy" id="2564100"/>
    <lineage>
        <taxon>Bacteria</taxon>
        <taxon>Bacillati</taxon>
        <taxon>Bacillota</taxon>
        <taxon>Bacilli</taxon>
        <taxon>Bacillales</taxon>
        <taxon>Paenibacillaceae</taxon>
        <taxon>Cohnella</taxon>
    </lineage>
</organism>
<comment type="caution">
    <text evidence="9">The sequence shown here is derived from an EMBL/GenBank/DDBJ whole genome shotgun (WGS) entry which is preliminary data.</text>
</comment>
<dbReference type="OrthoDB" id="1758221at2"/>
<keyword evidence="5 7" id="KW-0472">Membrane</keyword>
<feature type="transmembrane region" description="Helical" evidence="7">
    <location>
        <begin position="100"/>
        <end position="117"/>
    </location>
</feature>
<evidence type="ECO:0000256" key="6">
    <source>
        <dbReference type="SAM" id="MobiDB-lite"/>
    </source>
</evidence>
<dbReference type="PANTHER" id="PTHR33545">
    <property type="entry name" value="UPF0750 MEMBRANE PROTEIN YITT-RELATED"/>
    <property type="match status" value="1"/>
</dbReference>
<evidence type="ECO:0000313" key="9">
    <source>
        <dbReference type="EMBL" id="TJY44324.1"/>
    </source>
</evidence>
<dbReference type="GO" id="GO:0005886">
    <property type="term" value="C:plasma membrane"/>
    <property type="evidence" value="ECO:0007669"/>
    <property type="project" value="UniProtKB-SubCell"/>
</dbReference>
<evidence type="ECO:0000256" key="4">
    <source>
        <dbReference type="ARBA" id="ARBA00022989"/>
    </source>
</evidence>
<dbReference type="InterPro" id="IPR003740">
    <property type="entry name" value="YitT"/>
</dbReference>
<evidence type="ECO:0000256" key="3">
    <source>
        <dbReference type="ARBA" id="ARBA00022692"/>
    </source>
</evidence>
<feature type="transmembrane region" description="Helical" evidence="7">
    <location>
        <begin position="34"/>
        <end position="53"/>
    </location>
</feature>
<dbReference type="InterPro" id="IPR019264">
    <property type="entry name" value="DUF2179"/>
</dbReference>
<dbReference type="AlphaFoldDB" id="A0A4U0FIN3"/>
<feature type="transmembrane region" description="Helical" evidence="7">
    <location>
        <begin position="137"/>
        <end position="155"/>
    </location>
</feature>
<evidence type="ECO:0000256" key="1">
    <source>
        <dbReference type="ARBA" id="ARBA00004651"/>
    </source>
</evidence>
<dbReference type="InterPro" id="IPR051461">
    <property type="entry name" value="UPF0750_membrane"/>
</dbReference>
<feature type="domain" description="DUF2179" evidence="8">
    <location>
        <begin position="250"/>
        <end position="304"/>
    </location>
</feature>
<protein>
    <submittedName>
        <fullName evidence="9">YitT family protein</fullName>
    </submittedName>
</protein>
<feature type="region of interest" description="Disordered" evidence="6">
    <location>
        <begin position="1"/>
        <end position="21"/>
    </location>
</feature>
<evidence type="ECO:0000256" key="2">
    <source>
        <dbReference type="ARBA" id="ARBA00022475"/>
    </source>
</evidence>
<feature type="transmembrane region" description="Helical" evidence="7">
    <location>
        <begin position="176"/>
        <end position="197"/>
    </location>
</feature>
<proteinExistence type="predicted"/>
<gene>
    <name evidence="9" type="ORF">E5161_02760</name>
</gene>
<reference evidence="9 10" key="1">
    <citation type="submission" date="2019-04" db="EMBL/GenBank/DDBJ databases">
        <title>Cohnella sp. nov., isolated from soil.</title>
        <authorList>
            <person name="Kim W."/>
        </authorList>
    </citation>
    <scope>NUCLEOTIDE SEQUENCE [LARGE SCALE GENOMIC DNA]</scope>
    <source>
        <strain evidence="9 10">CAU 1483</strain>
    </source>
</reference>
<evidence type="ECO:0000313" key="10">
    <source>
        <dbReference type="Proteomes" id="UP000309673"/>
    </source>
</evidence>
<sequence length="310" mass="34183">MLSKTNPFFRPNRPSRGGSSPVNNQRFWNAARTWSLLALGTALYAFGLQYFILPNLLMEGGVTGISVLLNYAANIPVSISTLVLNVPLFLIGWRQLGRGAMVYTVGGIVLLSVVLWILEQGVAMGWFVPFTTEHDFILVVLYAGVTLGAGLGLVFRAGGTTGGVDIIARILHRWKGWSMGQILLTLDILILGASLIFIPKEKVLYTLVIVFISSKIIDSIQEGVYAAKAFNIICEAPEKLAEKIAQELERGVTLLPAVGAYSKDDRTMVYCVVSRFEIRKLKSLVRQHDKRAFIVINDVHDVLGEGFREE</sequence>
<name>A0A4U0FIN3_9BACL</name>
<dbReference type="Pfam" id="PF10035">
    <property type="entry name" value="DUF2179"/>
    <property type="match status" value="1"/>
</dbReference>
<dbReference type="Proteomes" id="UP000309673">
    <property type="component" value="Unassembled WGS sequence"/>
</dbReference>